<dbReference type="InterPro" id="IPR002347">
    <property type="entry name" value="SDR_fam"/>
</dbReference>
<evidence type="ECO:0000256" key="2">
    <source>
        <dbReference type="ARBA" id="ARBA00023002"/>
    </source>
</evidence>
<dbReference type="PANTHER" id="PTHR24321:SF8">
    <property type="entry name" value="ESTRADIOL 17-BETA-DEHYDROGENASE 8-RELATED"/>
    <property type="match status" value="1"/>
</dbReference>
<evidence type="ECO:0000256" key="1">
    <source>
        <dbReference type="ARBA" id="ARBA00006484"/>
    </source>
</evidence>
<protein>
    <submittedName>
        <fullName evidence="3">NAD(P)-dependent dehydrogenase (Short-subunit alcohol dehydrogenase family)</fullName>
    </submittedName>
</protein>
<comment type="similarity">
    <text evidence="1">Belongs to the short-chain dehydrogenases/reductases (SDR) family.</text>
</comment>
<organism evidence="3 4">
    <name type="scientific">Arthrobacter bambusae</name>
    <dbReference type="NCBI Taxonomy" id="1338426"/>
    <lineage>
        <taxon>Bacteria</taxon>
        <taxon>Bacillati</taxon>
        <taxon>Actinomycetota</taxon>
        <taxon>Actinomycetes</taxon>
        <taxon>Micrococcales</taxon>
        <taxon>Micrococcaceae</taxon>
        <taxon>Arthrobacter</taxon>
    </lineage>
</organism>
<name>A0ABV2P0X3_9MICC</name>
<evidence type="ECO:0000313" key="3">
    <source>
        <dbReference type="EMBL" id="MET4538410.1"/>
    </source>
</evidence>
<proteinExistence type="inferred from homology"/>
<dbReference type="EMBL" id="JBEPSN010000001">
    <property type="protein sequence ID" value="MET4538410.1"/>
    <property type="molecule type" value="Genomic_DNA"/>
</dbReference>
<dbReference type="Gene3D" id="3.40.50.720">
    <property type="entry name" value="NAD(P)-binding Rossmann-like Domain"/>
    <property type="match status" value="1"/>
</dbReference>
<accession>A0ABV2P0X3</accession>
<dbReference type="PRINTS" id="PR00081">
    <property type="entry name" value="GDHRDH"/>
</dbReference>
<comment type="caution">
    <text evidence="3">The sequence shown here is derived from an EMBL/GenBank/DDBJ whole genome shotgun (WGS) entry which is preliminary data.</text>
</comment>
<dbReference type="NCBIfam" id="NF009466">
    <property type="entry name" value="PRK12826.1-2"/>
    <property type="match status" value="1"/>
</dbReference>
<sequence length="263" mass="27327">MHINERTAAKMPQKILVTAGASGIGRAIAAAFTAEGAAVHVADIDGGAIERLKHDHPSISATVADISRGSDVSRLFEDVTRTMGGLDVLVNNAGVSGPAQPAEDYDLEAWEQVLAVNLTGTFRTTQAAIPLLKQSDSASIIIMNALAGRFGYPNRAAYSTSKWGLAGMAKTLSMELGPAGITVNSVHPGAVAGDRFDAVLEGRAALSGRTVDEELELAMDLQSVKRLTQPEDIAALVIFLAGPHGRSISGQSIPIDGDSKSTA</sequence>
<evidence type="ECO:0000313" key="4">
    <source>
        <dbReference type="Proteomes" id="UP001549307"/>
    </source>
</evidence>
<dbReference type="PRINTS" id="PR00080">
    <property type="entry name" value="SDRFAMILY"/>
</dbReference>
<gene>
    <name evidence="3" type="ORF">ABIE37_000165</name>
</gene>
<keyword evidence="4" id="KW-1185">Reference proteome</keyword>
<dbReference type="SUPFAM" id="SSF51735">
    <property type="entry name" value="NAD(P)-binding Rossmann-fold domains"/>
    <property type="match status" value="1"/>
</dbReference>
<keyword evidence="2" id="KW-0560">Oxidoreductase</keyword>
<dbReference type="PANTHER" id="PTHR24321">
    <property type="entry name" value="DEHYDROGENASES, SHORT CHAIN"/>
    <property type="match status" value="1"/>
</dbReference>
<dbReference type="InterPro" id="IPR036291">
    <property type="entry name" value="NAD(P)-bd_dom_sf"/>
</dbReference>
<dbReference type="GeneID" id="92751146"/>
<dbReference type="Pfam" id="PF13561">
    <property type="entry name" value="adh_short_C2"/>
    <property type="match status" value="1"/>
</dbReference>
<dbReference type="RefSeq" id="WP_354225798.1">
    <property type="nucleotide sequence ID" value="NZ_JBEPSN010000001.1"/>
</dbReference>
<dbReference type="Proteomes" id="UP001549307">
    <property type="component" value="Unassembled WGS sequence"/>
</dbReference>
<dbReference type="InterPro" id="IPR020904">
    <property type="entry name" value="Sc_DH/Rdtase_CS"/>
</dbReference>
<dbReference type="PROSITE" id="PS00061">
    <property type="entry name" value="ADH_SHORT"/>
    <property type="match status" value="1"/>
</dbReference>
<dbReference type="CDD" id="cd05233">
    <property type="entry name" value="SDR_c"/>
    <property type="match status" value="1"/>
</dbReference>
<reference evidence="3 4" key="1">
    <citation type="submission" date="2024-06" db="EMBL/GenBank/DDBJ databases">
        <title>Sorghum-associated microbial communities from plants grown in Nebraska, USA.</title>
        <authorList>
            <person name="Schachtman D."/>
        </authorList>
    </citation>
    <scope>NUCLEOTIDE SEQUENCE [LARGE SCALE GENOMIC DNA]</scope>
    <source>
        <strain evidence="3 4">3552</strain>
    </source>
</reference>